<dbReference type="Proteomes" id="UP001150941">
    <property type="component" value="Unassembled WGS sequence"/>
</dbReference>
<gene>
    <name evidence="2" type="ORF">N7468_009917</name>
</gene>
<evidence type="ECO:0000256" key="1">
    <source>
        <dbReference type="SAM" id="MobiDB-lite"/>
    </source>
</evidence>
<keyword evidence="3" id="KW-1185">Reference proteome</keyword>
<feature type="region of interest" description="Disordered" evidence="1">
    <location>
        <begin position="1"/>
        <end position="35"/>
    </location>
</feature>
<name>A0A9W9NDF4_9EURO</name>
<evidence type="ECO:0000313" key="2">
    <source>
        <dbReference type="EMBL" id="KAJ5216909.1"/>
    </source>
</evidence>
<accession>A0A9W9NDF4</accession>
<dbReference type="OrthoDB" id="4366898at2759"/>
<proteinExistence type="predicted"/>
<dbReference type="RefSeq" id="XP_058325780.1">
    <property type="nucleotide sequence ID" value="XM_058479212.1"/>
</dbReference>
<feature type="region of interest" description="Disordered" evidence="1">
    <location>
        <begin position="54"/>
        <end position="74"/>
    </location>
</feature>
<evidence type="ECO:0000313" key="3">
    <source>
        <dbReference type="Proteomes" id="UP001150941"/>
    </source>
</evidence>
<dbReference type="EMBL" id="JAPQKS010000008">
    <property type="protein sequence ID" value="KAJ5216909.1"/>
    <property type="molecule type" value="Genomic_DNA"/>
</dbReference>
<protein>
    <submittedName>
        <fullName evidence="2">Uncharacterized protein</fullName>
    </submittedName>
</protein>
<dbReference type="AlphaFoldDB" id="A0A9W9NDF4"/>
<reference evidence="2" key="2">
    <citation type="journal article" date="2023" name="IMA Fungus">
        <title>Comparative genomic study of the Penicillium genus elucidates a diverse pangenome and 15 lateral gene transfer events.</title>
        <authorList>
            <person name="Petersen C."/>
            <person name="Sorensen T."/>
            <person name="Nielsen M.R."/>
            <person name="Sondergaard T.E."/>
            <person name="Sorensen J.L."/>
            <person name="Fitzpatrick D.A."/>
            <person name="Frisvad J.C."/>
            <person name="Nielsen K.L."/>
        </authorList>
    </citation>
    <scope>NUCLEOTIDE SEQUENCE</scope>
    <source>
        <strain evidence="2">IBT 19713</strain>
    </source>
</reference>
<sequence length="152" mass="16719">MSDSASEGWHPNEPDHLGSDAGTEEMTTPEFWGALHGEDLAFPGKHEAAIASSSIPVPTKPLERIQSDNQLQSDHRKLKVTEDSFDDHFGAAGMESEANDHKCLGKAASTWDPSVSTAIDYEIAKIYNHADHCRNAYCSQAKAFFDEIQSRE</sequence>
<organism evidence="2 3">
    <name type="scientific">Penicillium chermesinum</name>
    <dbReference type="NCBI Taxonomy" id="63820"/>
    <lineage>
        <taxon>Eukaryota</taxon>
        <taxon>Fungi</taxon>
        <taxon>Dikarya</taxon>
        <taxon>Ascomycota</taxon>
        <taxon>Pezizomycotina</taxon>
        <taxon>Eurotiomycetes</taxon>
        <taxon>Eurotiomycetidae</taxon>
        <taxon>Eurotiales</taxon>
        <taxon>Aspergillaceae</taxon>
        <taxon>Penicillium</taxon>
    </lineage>
</organism>
<dbReference type="GeneID" id="83206516"/>
<comment type="caution">
    <text evidence="2">The sequence shown here is derived from an EMBL/GenBank/DDBJ whole genome shotgun (WGS) entry which is preliminary data.</text>
</comment>
<reference evidence="2" key="1">
    <citation type="submission" date="2022-11" db="EMBL/GenBank/DDBJ databases">
        <authorList>
            <person name="Petersen C."/>
        </authorList>
    </citation>
    <scope>NUCLEOTIDE SEQUENCE</scope>
    <source>
        <strain evidence="2">IBT 19713</strain>
    </source>
</reference>